<dbReference type="GO" id="GO:0005829">
    <property type="term" value="C:cytosol"/>
    <property type="evidence" value="ECO:0007669"/>
    <property type="project" value="TreeGrafter"/>
</dbReference>
<dbReference type="InterPro" id="IPR020904">
    <property type="entry name" value="Sc_DH/Rdtase_CS"/>
</dbReference>
<dbReference type="InterPro" id="IPR002347">
    <property type="entry name" value="SDR_fam"/>
</dbReference>
<dbReference type="PANTHER" id="PTHR43391">
    <property type="entry name" value="RETINOL DEHYDROGENASE-RELATED"/>
    <property type="match status" value="1"/>
</dbReference>
<dbReference type="GO" id="GO:0016491">
    <property type="term" value="F:oxidoreductase activity"/>
    <property type="evidence" value="ECO:0007669"/>
    <property type="project" value="UniProtKB-KW"/>
</dbReference>
<protein>
    <submittedName>
        <fullName evidence="4">Short-chain dehydrogenase</fullName>
    </submittedName>
</protein>
<dbReference type="NCBIfam" id="NF006119">
    <property type="entry name" value="PRK08264.1-5"/>
    <property type="match status" value="1"/>
</dbReference>
<dbReference type="PANTHER" id="PTHR43391:SF91">
    <property type="entry name" value="OS04G0390700 PROTEIN"/>
    <property type="match status" value="1"/>
</dbReference>
<evidence type="ECO:0000313" key="4">
    <source>
        <dbReference type="EMBL" id="SCG47175.1"/>
    </source>
</evidence>
<dbReference type="PROSITE" id="PS00061">
    <property type="entry name" value="ADH_SHORT"/>
    <property type="match status" value="1"/>
</dbReference>
<comment type="similarity">
    <text evidence="1 3">Belongs to the short-chain dehydrogenases/reductases (SDR) family.</text>
</comment>
<evidence type="ECO:0000256" key="3">
    <source>
        <dbReference type="RuleBase" id="RU000363"/>
    </source>
</evidence>
<evidence type="ECO:0000256" key="2">
    <source>
        <dbReference type="ARBA" id="ARBA00023002"/>
    </source>
</evidence>
<evidence type="ECO:0000256" key="1">
    <source>
        <dbReference type="ARBA" id="ARBA00006484"/>
    </source>
</evidence>
<dbReference type="EMBL" id="LT607750">
    <property type="protein sequence ID" value="SCG47175.1"/>
    <property type="molecule type" value="Genomic_DNA"/>
</dbReference>
<dbReference type="Gene3D" id="3.40.50.720">
    <property type="entry name" value="NAD(P)-binding Rossmann-like Domain"/>
    <property type="match status" value="1"/>
</dbReference>
<organism evidence="4 5">
    <name type="scientific">Micromonospora echinaurantiaca</name>
    <dbReference type="NCBI Taxonomy" id="47857"/>
    <lineage>
        <taxon>Bacteria</taxon>
        <taxon>Bacillati</taxon>
        <taxon>Actinomycetota</taxon>
        <taxon>Actinomycetes</taxon>
        <taxon>Micromonosporales</taxon>
        <taxon>Micromonosporaceae</taxon>
        <taxon>Micromonospora</taxon>
    </lineage>
</organism>
<keyword evidence="2" id="KW-0560">Oxidoreductase</keyword>
<sequence length="236" mass="24562">MKIADSVALVTGANRGIGRRLAEQLVARGAAKVYATARDPERVDIPGVEPLRLDVTDPASVAAAAAVATDVTLLVNNAGVLTHANLVTGDMDQIRLEMDTHFYGTLRLVRAFAPVLGANGGGAILNTLSALSWFAYDGANAYAAAKAAAWNLTNGIRLELAGQGTLVTGLHLGAADTDMSADVEGDKVDPAEVARAALDGVEAGMLEVLVDDWSRHVKASLARDPGEFYTWVGRAA</sequence>
<keyword evidence="5" id="KW-1185">Reference proteome</keyword>
<dbReference type="PRINTS" id="PR00081">
    <property type="entry name" value="GDHRDH"/>
</dbReference>
<dbReference type="PRINTS" id="PR00080">
    <property type="entry name" value="SDRFAMILY"/>
</dbReference>
<evidence type="ECO:0000313" key="5">
    <source>
        <dbReference type="Proteomes" id="UP000198217"/>
    </source>
</evidence>
<dbReference type="InterPro" id="IPR036291">
    <property type="entry name" value="NAD(P)-bd_dom_sf"/>
</dbReference>
<reference evidence="4 5" key="1">
    <citation type="submission" date="2016-06" db="EMBL/GenBank/DDBJ databases">
        <authorList>
            <person name="Kjaerup R.B."/>
            <person name="Dalgaard T.S."/>
            <person name="Juul-Madsen H.R."/>
        </authorList>
    </citation>
    <scope>NUCLEOTIDE SEQUENCE [LARGE SCALE GENOMIC DNA]</scope>
    <source>
        <strain evidence="4 5">DSM 43904</strain>
    </source>
</reference>
<dbReference type="AlphaFoldDB" id="A0A1C5HMG0"/>
<dbReference type="Pfam" id="PF00106">
    <property type="entry name" value="adh_short"/>
    <property type="match status" value="1"/>
</dbReference>
<name>A0A1C5HMG0_9ACTN</name>
<dbReference type="RefSeq" id="WP_088993443.1">
    <property type="nucleotide sequence ID" value="NZ_LT607750.1"/>
</dbReference>
<proteinExistence type="inferred from homology"/>
<dbReference type="Proteomes" id="UP000198217">
    <property type="component" value="Chromosome I"/>
</dbReference>
<dbReference type="SUPFAM" id="SSF51735">
    <property type="entry name" value="NAD(P)-binding Rossmann-fold domains"/>
    <property type="match status" value="1"/>
</dbReference>
<accession>A0A1C5HMG0</accession>
<gene>
    <name evidence="4" type="ORF">GA0070609_1887</name>
</gene>